<gene>
    <name evidence="8" type="ORF">PYW07_011119</name>
</gene>
<evidence type="ECO:0000256" key="5">
    <source>
        <dbReference type="ARBA" id="ARBA00023180"/>
    </source>
</evidence>
<evidence type="ECO:0000313" key="8">
    <source>
        <dbReference type="EMBL" id="KAJ8705292.1"/>
    </source>
</evidence>
<dbReference type="Gene3D" id="3.40.50.1820">
    <property type="entry name" value="alpha/beta hydrolase"/>
    <property type="match status" value="1"/>
</dbReference>
<keyword evidence="9" id="KW-1185">Reference proteome</keyword>
<dbReference type="Pfam" id="PF00135">
    <property type="entry name" value="COesterase"/>
    <property type="match status" value="1"/>
</dbReference>
<keyword evidence="5" id="KW-0325">Glycoprotein</keyword>
<comment type="similarity">
    <text evidence="1 6">Belongs to the type-B carboxylesterase/lipase family.</text>
</comment>
<reference evidence="8" key="1">
    <citation type="submission" date="2023-03" db="EMBL/GenBank/DDBJ databases">
        <title>Chromosome-level genomes of two armyworms, Mythimna separata and Mythimna loreyi, provide insights into the biosynthesis and reception of sex pheromones.</title>
        <authorList>
            <person name="Zhao H."/>
        </authorList>
    </citation>
    <scope>NUCLEOTIDE SEQUENCE</scope>
    <source>
        <strain evidence="8">BeijingLab</strain>
        <tissue evidence="8">Pupa</tissue>
    </source>
</reference>
<accession>A0AAD7Y7A7</accession>
<evidence type="ECO:0000256" key="4">
    <source>
        <dbReference type="ARBA" id="ARBA00023157"/>
    </source>
</evidence>
<protein>
    <recommendedName>
        <fullName evidence="6">Carboxylic ester hydrolase</fullName>
        <ecNumber evidence="6">3.1.1.-</ecNumber>
    </recommendedName>
</protein>
<keyword evidence="2" id="KW-0719">Serine esterase</keyword>
<dbReference type="PANTHER" id="PTHR11559">
    <property type="entry name" value="CARBOXYLESTERASE"/>
    <property type="match status" value="1"/>
</dbReference>
<organism evidence="8 9">
    <name type="scientific">Mythimna separata</name>
    <name type="common">Oriental armyworm</name>
    <name type="synonym">Pseudaletia separata</name>
    <dbReference type="NCBI Taxonomy" id="271217"/>
    <lineage>
        <taxon>Eukaryota</taxon>
        <taxon>Metazoa</taxon>
        <taxon>Ecdysozoa</taxon>
        <taxon>Arthropoda</taxon>
        <taxon>Hexapoda</taxon>
        <taxon>Insecta</taxon>
        <taxon>Pterygota</taxon>
        <taxon>Neoptera</taxon>
        <taxon>Endopterygota</taxon>
        <taxon>Lepidoptera</taxon>
        <taxon>Glossata</taxon>
        <taxon>Ditrysia</taxon>
        <taxon>Noctuoidea</taxon>
        <taxon>Noctuidae</taxon>
        <taxon>Noctuinae</taxon>
        <taxon>Hadenini</taxon>
        <taxon>Mythimna</taxon>
    </lineage>
</organism>
<evidence type="ECO:0000256" key="2">
    <source>
        <dbReference type="ARBA" id="ARBA00022487"/>
    </source>
</evidence>
<comment type="caution">
    <text evidence="8">The sequence shown here is derived from an EMBL/GenBank/DDBJ whole genome shotgun (WGS) entry which is preliminary data.</text>
</comment>
<dbReference type="SUPFAM" id="SSF53474">
    <property type="entry name" value="alpha/beta-Hydrolases"/>
    <property type="match status" value="1"/>
</dbReference>
<dbReference type="AlphaFoldDB" id="A0AAD7Y7A7"/>
<dbReference type="InterPro" id="IPR050309">
    <property type="entry name" value="Type-B_Carboxylest/Lipase"/>
</dbReference>
<evidence type="ECO:0000313" key="9">
    <source>
        <dbReference type="Proteomes" id="UP001231518"/>
    </source>
</evidence>
<feature type="domain" description="Carboxylesterase type B" evidence="7">
    <location>
        <begin position="30"/>
        <end position="535"/>
    </location>
</feature>
<dbReference type="Proteomes" id="UP001231518">
    <property type="component" value="Chromosome 27"/>
</dbReference>
<dbReference type="InterPro" id="IPR019826">
    <property type="entry name" value="Carboxylesterase_B_AS"/>
</dbReference>
<evidence type="ECO:0000256" key="6">
    <source>
        <dbReference type="RuleBase" id="RU361235"/>
    </source>
</evidence>
<dbReference type="InterPro" id="IPR002018">
    <property type="entry name" value="CarbesteraseB"/>
</dbReference>
<dbReference type="PROSITE" id="PS00122">
    <property type="entry name" value="CARBOXYLESTERASE_B_1"/>
    <property type="match status" value="1"/>
</dbReference>
<proteinExistence type="inferred from homology"/>
<sequence>MLQDLANMNMFSVVLLIALCASVKGSSRLDPLVSTKGGLIRGLQSGDGNAIFLGVPYAVVDKKNPFGPSKPHPGFDHIFDAFESNECPQVNHGIASGTLDCLTMNIYVPSIADSQRRLPVMVWIHGGGFSKGSADSDGLSPKFLLKHDVIVVAINYRLGAYGFMCLDIPEVPGNQGFKDQVLALRWINENIEAFGGNSKEITVFGESAGAISVNLHLFSLYEKLFQRAIIQSGPALTHIWKRTSDNSAPMKLASELGLNTTNIYEALDYVASIDALKIIKICDDLDNTFAFMGNAMVTIPCLEKEFEGVDNFITDHPRNVVSSKAKTTSVIIGYNSDEAAVMLATATDEYYRQVFSFGSNLEIGFDLHDDLKDAADTVRHFYVGDAEITKNVEEAILDFSTDFTYAYPTQLTADLLLANGASDVYRYIFSYNGGRNLLSIQMNLNITGATHADELGYLFDYDMFDGEIDPEDQLVIDRMTAIWTNFAKFGNPTPEITELLPVKWDPITTTTHPYLDINLDLTPGSRPNHDRMAFWDLFYRLYGKYQI</sequence>
<keyword evidence="4" id="KW-1015">Disulfide bond</keyword>
<feature type="signal peptide" evidence="6">
    <location>
        <begin position="1"/>
        <end position="25"/>
    </location>
</feature>
<dbReference type="GO" id="GO:0052689">
    <property type="term" value="F:carboxylic ester hydrolase activity"/>
    <property type="evidence" value="ECO:0007669"/>
    <property type="project" value="UniProtKB-KW"/>
</dbReference>
<dbReference type="EMBL" id="JARGEI010000030">
    <property type="protein sequence ID" value="KAJ8705292.1"/>
    <property type="molecule type" value="Genomic_DNA"/>
</dbReference>
<dbReference type="InterPro" id="IPR029058">
    <property type="entry name" value="AB_hydrolase_fold"/>
</dbReference>
<keyword evidence="3 6" id="KW-0378">Hydrolase</keyword>
<name>A0AAD7Y7A7_MYTSE</name>
<dbReference type="EC" id="3.1.1.-" evidence="6"/>
<keyword evidence="6" id="KW-0732">Signal</keyword>
<evidence type="ECO:0000259" key="7">
    <source>
        <dbReference type="Pfam" id="PF00135"/>
    </source>
</evidence>
<evidence type="ECO:0000256" key="3">
    <source>
        <dbReference type="ARBA" id="ARBA00022801"/>
    </source>
</evidence>
<feature type="chain" id="PRO_5041774271" description="Carboxylic ester hydrolase" evidence="6">
    <location>
        <begin position="26"/>
        <end position="547"/>
    </location>
</feature>
<evidence type="ECO:0000256" key="1">
    <source>
        <dbReference type="ARBA" id="ARBA00005964"/>
    </source>
</evidence>